<feature type="region of interest" description="Disordered" evidence="2">
    <location>
        <begin position="2012"/>
        <end position="2043"/>
    </location>
</feature>
<dbReference type="Bgee" id="ENSORLG00000022050">
    <property type="expression patterns" value="Expressed in testis and 13 other cell types or tissues"/>
</dbReference>
<gene>
    <name evidence="6" type="primary">tasor2</name>
</gene>
<feature type="region of interest" description="Disordered" evidence="2">
    <location>
        <begin position="1441"/>
        <end position="1479"/>
    </location>
</feature>
<feature type="domain" description="TASOR pseudo-PARP" evidence="3">
    <location>
        <begin position="70"/>
        <end position="203"/>
    </location>
</feature>
<dbReference type="InterPro" id="IPR056243">
    <property type="entry name" value="TASOR_ab_dom"/>
</dbReference>
<feature type="region of interest" description="Disordered" evidence="2">
    <location>
        <begin position="877"/>
        <end position="896"/>
    </location>
</feature>
<evidence type="ECO:0000256" key="1">
    <source>
        <dbReference type="ARBA" id="ARBA00008058"/>
    </source>
</evidence>
<dbReference type="OrthoDB" id="5960959at2759"/>
<reference evidence="6 7" key="1">
    <citation type="journal article" date="2007" name="Nature">
        <title>The medaka draft genome and insights into vertebrate genome evolution.</title>
        <authorList>
            <person name="Kasahara M."/>
            <person name="Naruse K."/>
            <person name="Sasaki S."/>
            <person name="Nakatani Y."/>
            <person name="Qu W."/>
            <person name="Ahsan B."/>
            <person name="Yamada T."/>
            <person name="Nagayasu Y."/>
            <person name="Doi K."/>
            <person name="Kasai Y."/>
            <person name="Jindo T."/>
            <person name="Kobayashi D."/>
            <person name="Shimada A."/>
            <person name="Toyoda A."/>
            <person name="Kuroki Y."/>
            <person name="Fujiyama A."/>
            <person name="Sasaki T."/>
            <person name="Shimizu A."/>
            <person name="Asakawa S."/>
            <person name="Shimizu N."/>
            <person name="Hashimoto S."/>
            <person name="Yang J."/>
            <person name="Lee Y."/>
            <person name="Matsushima K."/>
            <person name="Sugano S."/>
            <person name="Sakaizumi M."/>
            <person name="Narita T."/>
            <person name="Ohishi K."/>
            <person name="Haga S."/>
            <person name="Ohta F."/>
            <person name="Nomoto H."/>
            <person name="Nogata K."/>
            <person name="Morishita T."/>
            <person name="Endo T."/>
            <person name="Shin-I T."/>
            <person name="Takeda H."/>
            <person name="Morishita S."/>
            <person name="Kohara Y."/>
        </authorList>
    </citation>
    <scope>NUCLEOTIDE SEQUENCE [LARGE SCALE GENOMIC DNA]</scope>
    <source>
        <strain evidence="6 7">Hd-rR</strain>
    </source>
</reference>
<feature type="region of interest" description="Disordered" evidence="2">
    <location>
        <begin position="1836"/>
        <end position="1872"/>
    </location>
</feature>
<dbReference type="PANTHER" id="PTHR16207">
    <property type="entry name" value="SET DOMAIN-CONTAINING PROTEIN"/>
    <property type="match status" value="1"/>
</dbReference>
<sequence length="2750" mass="309582">MESGKVGASWKGVLIPVSESADIFRNTILTALQSAHLYEESKQFFRYKSAVLVKNPALEEKYNAFRTNRKNAGYTEDELKESYGFLLFDDASKANALGETGVLTGNSSCSILGDPSKGIYISMYSDCLDQNRWYHGKSGYIAIIRLTKGKQKKVLENYTERFTEPTVGFDCHVSDQLASVSAKTSSFLAFERTQYYMYELLDDTSNRTGVSPAASCPFAIVSFSYNDTKATPFVQQERSEPKNQVCHYVPWRGKLQIGSKFYNVELRLAARALLPTTLPPVVKVDLASMSDVQRLLPRAVFETPFTDEVFFDNLYCTLCELMLSGEEDSSSFDQLLLEIKERDLAFTIPLKEKGFLILLHSSHFLRYDDTEFTTAGLLHGIFVFPDSSAIRPDTKPVKKGPEVSSDILQILPVLSYAESELEKTPMDQDQKPCEVLLEHMQSYATLINPGLATSPSRDVSIFPDQYDVAEAHRHIYSKPEWTCHGWQSLSSYMSKPETFQLPLATVLEILAARQADQREDLDDDVYICLSSPEETQAHHLDLVVEDDLIHQQSTVSIEKSLDIGVPNTETHLEITTMPETISQADVTKDITSYKGLTELKQVNFGGSLCPTLEDLPAELIVSITSAEQSMSPKPATNSNNFQFSGFSTGDSFPTVEEKPFGKETEKITKVLDSSEPSERVSASANVMGTKTKRRRGFIKALQNISKPCDDTYDLPVGVTPMEVEGLNYRMEEHTKEMDHPPLRESSKRNWRKFHKRKRIFGKLKKKKARPATEQRTDSGKLNLDGTIFMESEPFSLKRKTERGDLKPIISICGRILVPHGSGQVDDLFRSFNVKPQLAKGENCPDNVLHGGTLKTPNTVEKAQDSDIASLMAVEETKTTKSIPGENHHLSADSSLEQSHWEDIVALTSNTNETSLENDDTNTPLQDTTQEKKMETLSPTKIKEGKVLGKPKTVISKRKPKIGLLETSKKMESTAQDTEPCVKKAKVLSEETKCENASTQETKDGVADIEKMPSLDPSFAFALGLTQKSSLNEGLSMPDQEPQQRKGLNDDKERTSLEVTNTLPITLTRRHRIKRLKKHEGITAENVKEKWWLHFQTPSFQTPAFSDKVEKNDCIRDMSVRKTVEKNMNSSCSSTDALNLLADLALSNDQVPPQPNPSVEREPERCNLAKSLTSSEQQSVLHALLKNPAVSSEQPLEPSPPAPLMRDNDFVDLVFAEHAYSQPPSSSPLLGLSGTHLGVSTRVLQDQTKHADEDKTLATSAIPEHKPSEYLLTGTQAQRQNFRNSRSVSIKEGSIQVTRQWQEHYDFNLDSKFTSDPKIRVVTRALHGPWNSPIQDNSEEVRLIFHMWIGLFYSRTTARFFTVDSPFMLSCFESYSLKVANEIASSPAKPESKTTSSASFVNLHTSHSMEPKALNLRKDENTILKPEAEILDLSVRSTNAKSGFSEPQVHRKVNSVSNEKTGSSNKIRRRKSSVKSQESNIFKVEKESKQFSENTREVEKTEKPKEVCLDHTVTFFERNGTSIFLQKDSGATTQAFSEYGEVKDGSCEDGACMRSFESTQTSGECLKHNKLDLSNPVPNKNGDIVETQDVLCADEHDPLELVLVKTCPMTTNVKQSLQTENCTASDKENIVLDANYLEDDEWGSRKGCKSALIKQRNDLNEHVHMEGELHVKDHLRENGLDEKMSVISPMEVDQDLKDAKVPQMYNHNPTKEDSIEKYSPQVEVDQQLPLTISPKEDCHNLHENQITLKDKRFVSNSPSSIFSAVQHIHDSKTQESLEEACLPLDVNCMKAPLSVSEEKTSFDKSNTDLSDLKSKDVIEAGVQDKVSDVSFDLGFNDQEDQVHGSTDRIGESATPTETFQLQSHSSRSDDKDLCVTGMSKETDLKEDEASEVVHKCNEDALPFFIMVIPEVHAVHAQSQVEVQEPCQGLKTMPHVTGNINSTSVLPSEVCVTSQSCRLKGVDSTQDTLMCDVNEPHKQILLESVFGSRSSTPTVDEKQYEVIPSSASCRKSPVFSGKKSYENTTQKCPGQSLEGLDEQPSEQKIKTDSIYKSEILSDINLRTVRVMQNIDRFLLELNPMDMPSQIKTEGMNISLDEKHNSIENFDFTFSTPSHSSGDPKKNKMDPQVVVDSSVSELKYQNKKSSDNNLTSAVKNKTTDVLEIKKHSKRQMSSISKCHFKNVDEYETYLDPDCHFQKSLVSTDSLENGFDSDKPKTSYVDPSCILYQEKEHFKNSLIPLSPSMQFCEFPEAPTDFVQESPGVLVQSSKETDDQTTKNVNEKDLTDETRMCCEDDCKQDPSTTSSLVCTVFNTGGKNPYSFLERLSQRCLCEDLTQASMEQECLIFLDQMRNLLKKSKRQQCHQETNDSLRMPCTSPVTIKFSNLDEQEDSFDLLDTSLFGQKIKVDIHKKKEPLVITEEKGKTPDTHNLSQGTRNPTNCSWVSNVTSECAKLYKARMHEVCSAKKVLSKSKTLRVQQNHSDTKHNEKIDFCDKMKKELNKIFQSNLNAVVKKSCKTKNRFFILATSDERFFEETKVHLESEGHIAVQPSQFFICEENSTSLFIILKNEDIAEHICKVPHLLKLKMSPDVQFTGIDEPDDVVNLTYQELFTRGGFLLLNKSVLEPLSLCNMKKIFQILQELSRTGKWKWMLHYKDSRRLKENARLSNEANDMKKHLFWGLDAGILEVLPYHECDLMSKDTPDYLKCLLNLQVQNIAYRFSVFITDEEEGAFEKNGILTMTLNTFLTKFSSDSF</sequence>
<dbReference type="InParanoid" id="A0A3B3INH0"/>
<organism evidence="6 7">
    <name type="scientific">Oryzias latipes</name>
    <name type="common">Japanese rice fish</name>
    <name type="synonym">Japanese killifish</name>
    <dbReference type="NCBI Taxonomy" id="8090"/>
    <lineage>
        <taxon>Eukaryota</taxon>
        <taxon>Metazoa</taxon>
        <taxon>Chordata</taxon>
        <taxon>Craniata</taxon>
        <taxon>Vertebrata</taxon>
        <taxon>Euteleostomi</taxon>
        <taxon>Actinopterygii</taxon>
        <taxon>Neopterygii</taxon>
        <taxon>Teleostei</taxon>
        <taxon>Neoteleostei</taxon>
        <taxon>Acanthomorphata</taxon>
        <taxon>Ovalentaria</taxon>
        <taxon>Atherinomorphae</taxon>
        <taxon>Beloniformes</taxon>
        <taxon>Adrianichthyidae</taxon>
        <taxon>Oryziinae</taxon>
        <taxon>Oryzias</taxon>
    </lineage>
</organism>
<feature type="compositionally biased region" description="Basic and acidic residues" evidence="2">
    <location>
        <begin position="1041"/>
        <end position="1052"/>
    </location>
</feature>
<dbReference type="InterPro" id="IPR046432">
    <property type="entry name" value="TASOR"/>
</dbReference>
<feature type="compositionally biased region" description="Basic and acidic residues" evidence="2">
    <location>
        <begin position="1839"/>
        <end position="1849"/>
    </location>
</feature>
<accession>A0A3B3INH0</accession>
<feature type="domain" description="TASOR alpha/beta" evidence="4">
    <location>
        <begin position="2513"/>
        <end position="2607"/>
    </location>
</feature>
<evidence type="ECO:0000313" key="6">
    <source>
        <dbReference type="Ensembl" id="ENSORLP00000045575.1"/>
    </source>
</evidence>
<dbReference type="InterPro" id="IPR056242">
    <property type="entry name" value="PIN_TASOR"/>
</dbReference>
<feature type="region of interest" description="Disordered" evidence="2">
    <location>
        <begin position="1031"/>
        <end position="1052"/>
    </location>
</feature>
<evidence type="ECO:0000259" key="5">
    <source>
        <dbReference type="Pfam" id="PF24630"/>
    </source>
</evidence>
<dbReference type="GeneTree" id="ENSGT00530000063735"/>
<evidence type="ECO:0000256" key="2">
    <source>
        <dbReference type="SAM" id="MobiDB-lite"/>
    </source>
</evidence>
<reference evidence="6" key="2">
    <citation type="submission" date="2025-08" db="UniProtKB">
        <authorList>
            <consortium name="Ensembl"/>
        </authorList>
    </citation>
    <scope>IDENTIFICATION</scope>
    <source>
        <strain evidence="6">Hd-rR</strain>
    </source>
</reference>
<reference evidence="6" key="3">
    <citation type="submission" date="2025-09" db="UniProtKB">
        <authorList>
            <consortium name="Ensembl"/>
        </authorList>
    </citation>
    <scope>IDENTIFICATION</scope>
    <source>
        <strain evidence="6">Hd-rR</strain>
    </source>
</reference>
<protein>
    <submittedName>
        <fullName evidence="6">Uncharacterized protein</fullName>
    </submittedName>
</protein>
<proteinExistence type="inferred from homology"/>
<evidence type="ECO:0000259" key="4">
    <source>
        <dbReference type="Pfam" id="PF23314"/>
    </source>
</evidence>
<dbReference type="STRING" id="8090.ENSORLP00000045575"/>
<keyword evidence="7" id="KW-1185">Reference proteome</keyword>
<dbReference type="Proteomes" id="UP000001038">
    <property type="component" value="Chromosome 6"/>
</dbReference>
<dbReference type="Pfam" id="PF12509">
    <property type="entry name" value="DUF3715"/>
    <property type="match status" value="1"/>
</dbReference>
<evidence type="ECO:0000259" key="3">
    <source>
        <dbReference type="Pfam" id="PF12509"/>
    </source>
</evidence>
<feature type="compositionally biased region" description="Polar residues" evidence="2">
    <location>
        <begin position="1453"/>
        <end position="1464"/>
    </location>
</feature>
<name>A0A3B3INH0_ORYLA</name>
<evidence type="ECO:0000313" key="7">
    <source>
        <dbReference type="Proteomes" id="UP000001038"/>
    </source>
</evidence>
<feature type="compositionally biased region" description="Polar residues" evidence="2">
    <location>
        <begin position="1852"/>
        <end position="1864"/>
    </location>
</feature>
<dbReference type="GO" id="GO:0045814">
    <property type="term" value="P:negative regulation of gene expression, epigenetic"/>
    <property type="evidence" value="ECO:0007669"/>
    <property type="project" value="InterPro"/>
</dbReference>
<dbReference type="GO" id="GO:0005654">
    <property type="term" value="C:nucleoplasm"/>
    <property type="evidence" value="ECO:0000318"/>
    <property type="project" value="GO_Central"/>
</dbReference>
<dbReference type="InterPro" id="IPR022188">
    <property type="entry name" value="TASOR_DUF3715"/>
</dbReference>
<comment type="similarity">
    <text evidence="1">Belongs to the TASOR family.</text>
</comment>
<dbReference type="Pfam" id="PF24630">
    <property type="entry name" value="PIN_TASOR"/>
    <property type="match status" value="1"/>
</dbReference>
<dbReference type="Ensembl" id="ENSORLT00000035887.1">
    <property type="protein sequence ID" value="ENSORLP00000045575.1"/>
    <property type="gene ID" value="ENSORLG00000022050.1"/>
</dbReference>
<dbReference type="PANTHER" id="PTHR16207:SF10">
    <property type="entry name" value="PROTEIN TASOR 2"/>
    <property type="match status" value="1"/>
</dbReference>
<dbReference type="Pfam" id="PF23314">
    <property type="entry name" value="TASOR_alpha-beta"/>
    <property type="match status" value="1"/>
</dbReference>
<feature type="domain" description="TASOR PIN" evidence="5">
    <location>
        <begin position="2611"/>
        <end position="2747"/>
    </location>
</feature>